<keyword evidence="3" id="KW-0998">Cell outer membrane</keyword>
<keyword evidence="4" id="KW-0732">Signal</keyword>
<keyword evidence="2" id="KW-0472">Membrane</keyword>
<organism evidence="6 7">
    <name type="scientific">Empedobacter falsenii</name>
    <dbReference type="NCBI Taxonomy" id="343874"/>
    <lineage>
        <taxon>Bacteria</taxon>
        <taxon>Pseudomonadati</taxon>
        <taxon>Bacteroidota</taxon>
        <taxon>Flavobacteriia</taxon>
        <taxon>Flavobacteriales</taxon>
        <taxon>Weeksellaceae</taxon>
        <taxon>Empedobacter</taxon>
    </lineage>
</organism>
<feature type="chain" id="PRO_5047470601" evidence="4">
    <location>
        <begin position="23"/>
        <end position="773"/>
    </location>
</feature>
<dbReference type="PANTHER" id="PTHR40980">
    <property type="entry name" value="PLUG DOMAIN-CONTAINING PROTEIN"/>
    <property type="match status" value="1"/>
</dbReference>
<comment type="subcellular location">
    <subcellularLocation>
        <location evidence="1">Cell outer membrane</location>
    </subcellularLocation>
</comment>
<name>A0ABY8V5C4_9FLAO</name>
<dbReference type="InterPro" id="IPR041700">
    <property type="entry name" value="OMP_b-brl_3"/>
</dbReference>
<evidence type="ECO:0000256" key="4">
    <source>
        <dbReference type="SAM" id="SignalP"/>
    </source>
</evidence>
<evidence type="ECO:0000313" key="6">
    <source>
        <dbReference type="EMBL" id="WIH96116.1"/>
    </source>
</evidence>
<proteinExistence type="predicted"/>
<dbReference type="InterPro" id="IPR008969">
    <property type="entry name" value="CarboxyPept-like_regulatory"/>
</dbReference>
<dbReference type="InterPro" id="IPR036942">
    <property type="entry name" value="Beta-barrel_TonB_sf"/>
</dbReference>
<dbReference type="RefSeq" id="WP_284582808.1">
    <property type="nucleotide sequence ID" value="NZ_CP106831.1"/>
</dbReference>
<dbReference type="EMBL" id="CP106831">
    <property type="protein sequence ID" value="WIH96116.1"/>
    <property type="molecule type" value="Genomic_DNA"/>
</dbReference>
<gene>
    <name evidence="6" type="ORF">OBA43_07420</name>
</gene>
<sequence>MKLLPHHTLLSFIFLIPLVVSAQQHTITGKIVDTDKYPIDFSNVVLLNNNNLESGYTITDSLGIFRLNADKGTYHLLIEQFGEELYRKEIQLNQDLDLGIIEVNPSVMLEGIVIEGRRKTIEQKIDRLVYNIGNDPLSKTLTTEDLIKRVPLLRVRDNNISIVGKGAVNVSVNGKLQQISSSELVSFLNNFDPSMLKSIEVITTPPANFSAQGNAGIINIVTTQKMNTEENWSASVRSAYIQRSLPGTNNGISFNYNKNKFSASANVNYTLTQLNVDLESKGNDIEEITDRKDKGNQFGGYLNLNYRPSEKHDISTSFNVFNSVNENNYTNKRFTTSTFLTDGKRRNEHTRYSADLNYIYKIDSLGKTITAFTSYNANLPTEKFNTVTTEQGTTITDYLNNLGEQSYKAFSAQIDFHFPYKIGELDYGVQYYTLKNDATINYTLNGNGNSESFLYDEKNYALYASFATKDIGKFRFKGGLRYEYNNVNLKNQNNNNNFPERKKGNLFPSFYALYNMENGDKLSVNYSRRINRPEFSTVTPFRWYNNPYSYETGNPYILPYTSDNIQLNYSKGDFMISAYAQFVKNGYGSVDIFENNEWIYTYENYLDQDRYGITASYFLYELKWLETDLFTTFYQNNLKSKVDYIEGKTGYGFSYQINNNIFLDQDKKYILSVNYWQDLPFWDNNIYNHSFGSLDIGANISLLDKKLNIGLLVTDIANQSITRTRAEFTNYSVHRREYFDARSYRISLRYNFGSSSVKSVKSTDKFNERERMN</sequence>
<dbReference type="Pfam" id="PF14905">
    <property type="entry name" value="OMP_b-brl_3"/>
    <property type="match status" value="1"/>
</dbReference>
<dbReference type="Gene3D" id="2.170.130.10">
    <property type="entry name" value="TonB-dependent receptor, plug domain"/>
    <property type="match status" value="1"/>
</dbReference>
<keyword evidence="7" id="KW-1185">Reference proteome</keyword>
<protein>
    <submittedName>
        <fullName evidence="6">TonB-dependent receptor</fullName>
    </submittedName>
</protein>
<keyword evidence="6" id="KW-0675">Receptor</keyword>
<evidence type="ECO:0000313" key="7">
    <source>
        <dbReference type="Proteomes" id="UP001223501"/>
    </source>
</evidence>
<evidence type="ECO:0000256" key="1">
    <source>
        <dbReference type="ARBA" id="ARBA00004442"/>
    </source>
</evidence>
<feature type="domain" description="Outer membrane protein beta-barrel" evidence="5">
    <location>
        <begin position="361"/>
        <end position="750"/>
    </location>
</feature>
<dbReference type="SUPFAM" id="SSF56935">
    <property type="entry name" value="Porins"/>
    <property type="match status" value="1"/>
</dbReference>
<dbReference type="SUPFAM" id="SSF49464">
    <property type="entry name" value="Carboxypeptidase regulatory domain-like"/>
    <property type="match status" value="1"/>
</dbReference>
<evidence type="ECO:0000259" key="5">
    <source>
        <dbReference type="Pfam" id="PF14905"/>
    </source>
</evidence>
<dbReference type="PANTHER" id="PTHR40980:SF4">
    <property type="entry name" value="TONB-DEPENDENT RECEPTOR-LIKE BETA-BARREL DOMAIN-CONTAINING PROTEIN"/>
    <property type="match status" value="1"/>
</dbReference>
<dbReference type="Proteomes" id="UP001223501">
    <property type="component" value="Chromosome"/>
</dbReference>
<evidence type="ECO:0000256" key="3">
    <source>
        <dbReference type="ARBA" id="ARBA00023237"/>
    </source>
</evidence>
<feature type="signal peptide" evidence="4">
    <location>
        <begin position="1"/>
        <end position="22"/>
    </location>
</feature>
<accession>A0ABY8V5C4</accession>
<dbReference type="Gene3D" id="2.40.170.20">
    <property type="entry name" value="TonB-dependent receptor, beta-barrel domain"/>
    <property type="match status" value="1"/>
</dbReference>
<reference evidence="6 7" key="1">
    <citation type="submission" date="2022-09" db="EMBL/GenBank/DDBJ databases">
        <title>Whole genome sequencing analysis of tet(X)-positive Empedobacter falsenii YWS9-3.</title>
        <authorList>
            <person name="Chen C."/>
            <person name="Lv Y.-L."/>
        </authorList>
    </citation>
    <scope>NUCLEOTIDE SEQUENCE [LARGE SCALE GENOMIC DNA]</scope>
    <source>
        <strain evidence="6 7">YWS9-3_T</strain>
    </source>
</reference>
<dbReference type="InterPro" id="IPR037066">
    <property type="entry name" value="Plug_dom_sf"/>
</dbReference>
<evidence type="ECO:0000256" key="2">
    <source>
        <dbReference type="ARBA" id="ARBA00023136"/>
    </source>
</evidence>